<sequence length="170" mass="18685">MTTTQWVRFVDQPFPTPSVVYIRGTLTALVDKNDLKCLLPGFFTSAQTDLSSGNSSGRRSPNYFFVTHIDDGHAFGWPISSFNKTGKTPAFMLNLIPPVFREWLLPLDLASAATLASLPRPPNWKESRLVVQLVPAGGAHALTGYVVLARKAQFVLEELVGCTKHLQTPS</sequence>
<protein>
    <submittedName>
        <fullName evidence="1">Uncharacterized protein</fullName>
    </submittedName>
</protein>
<reference evidence="1" key="1">
    <citation type="submission" date="2023-03" db="EMBL/GenBank/DDBJ databases">
        <title>Massive genome expansion in bonnet fungi (Mycena s.s.) driven by repeated elements and novel gene families across ecological guilds.</title>
        <authorList>
            <consortium name="Lawrence Berkeley National Laboratory"/>
            <person name="Harder C.B."/>
            <person name="Miyauchi S."/>
            <person name="Viragh M."/>
            <person name="Kuo A."/>
            <person name="Thoen E."/>
            <person name="Andreopoulos B."/>
            <person name="Lu D."/>
            <person name="Skrede I."/>
            <person name="Drula E."/>
            <person name="Henrissat B."/>
            <person name="Morin E."/>
            <person name="Kohler A."/>
            <person name="Barry K."/>
            <person name="LaButti K."/>
            <person name="Morin E."/>
            <person name="Salamov A."/>
            <person name="Lipzen A."/>
            <person name="Mereny Z."/>
            <person name="Hegedus B."/>
            <person name="Baldrian P."/>
            <person name="Stursova M."/>
            <person name="Weitz H."/>
            <person name="Taylor A."/>
            <person name="Grigoriev I.V."/>
            <person name="Nagy L.G."/>
            <person name="Martin F."/>
            <person name="Kauserud H."/>
        </authorList>
    </citation>
    <scope>NUCLEOTIDE SEQUENCE</scope>
    <source>
        <strain evidence="1">CBHHK182m</strain>
    </source>
</reference>
<dbReference type="AlphaFoldDB" id="A0AAD7HMS4"/>
<proteinExistence type="predicted"/>
<comment type="caution">
    <text evidence="1">The sequence shown here is derived from an EMBL/GenBank/DDBJ whole genome shotgun (WGS) entry which is preliminary data.</text>
</comment>
<accession>A0AAD7HMS4</accession>
<evidence type="ECO:0000313" key="1">
    <source>
        <dbReference type="EMBL" id="KAJ7723400.1"/>
    </source>
</evidence>
<dbReference type="Proteomes" id="UP001215598">
    <property type="component" value="Unassembled WGS sequence"/>
</dbReference>
<gene>
    <name evidence="1" type="ORF">B0H16DRAFT_1598747</name>
</gene>
<dbReference type="EMBL" id="JARKIB010000211">
    <property type="protein sequence ID" value="KAJ7723400.1"/>
    <property type="molecule type" value="Genomic_DNA"/>
</dbReference>
<organism evidence="1 2">
    <name type="scientific">Mycena metata</name>
    <dbReference type="NCBI Taxonomy" id="1033252"/>
    <lineage>
        <taxon>Eukaryota</taxon>
        <taxon>Fungi</taxon>
        <taxon>Dikarya</taxon>
        <taxon>Basidiomycota</taxon>
        <taxon>Agaricomycotina</taxon>
        <taxon>Agaricomycetes</taxon>
        <taxon>Agaricomycetidae</taxon>
        <taxon>Agaricales</taxon>
        <taxon>Marasmiineae</taxon>
        <taxon>Mycenaceae</taxon>
        <taxon>Mycena</taxon>
    </lineage>
</organism>
<keyword evidence="2" id="KW-1185">Reference proteome</keyword>
<name>A0AAD7HMS4_9AGAR</name>
<evidence type="ECO:0000313" key="2">
    <source>
        <dbReference type="Proteomes" id="UP001215598"/>
    </source>
</evidence>